<dbReference type="EMBL" id="WNKY01000039">
    <property type="protein sequence ID" value="MTV40688.1"/>
    <property type="molecule type" value="Genomic_DNA"/>
</dbReference>
<dbReference type="InterPro" id="IPR029414">
    <property type="entry name" value="Tricorn_PDZ"/>
</dbReference>
<comment type="similarity">
    <text evidence="2 7">Belongs to the peptidase S41B family.</text>
</comment>
<keyword evidence="13" id="KW-1185">Reference proteome</keyword>
<dbReference type="PIRSF" id="PIRSF036421">
    <property type="entry name" value="Tricorn_protease"/>
    <property type="match status" value="1"/>
</dbReference>
<keyword evidence="10" id="KW-0732">Signal</keyword>
<dbReference type="Pfam" id="PF26550">
    <property type="entry name" value="Tricorn_2nd"/>
    <property type="match status" value="1"/>
</dbReference>
<feature type="chain" id="PRO_5026830634" description="Tricorn protease homolog" evidence="10">
    <location>
        <begin position="25"/>
        <end position="1103"/>
    </location>
</feature>
<evidence type="ECO:0000256" key="5">
    <source>
        <dbReference type="ARBA" id="ARBA00022801"/>
    </source>
</evidence>
<comment type="subcellular location">
    <subcellularLocation>
        <location evidence="1 7">Cytoplasm</location>
    </subcellularLocation>
</comment>
<accession>A0A6L6PNJ3</accession>
<evidence type="ECO:0000256" key="9">
    <source>
        <dbReference type="SAM" id="MobiDB-lite"/>
    </source>
</evidence>
<keyword evidence="4 7" id="KW-0645">Protease</keyword>
<feature type="signal peptide" evidence="10">
    <location>
        <begin position="1"/>
        <end position="24"/>
    </location>
</feature>
<evidence type="ECO:0000256" key="10">
    <source>
        <dbReference type="SAM" id="SignalP"/>
    </source>
</evidence>
<evidence type="ECO:0000256" key="3">
    <source>
        <dbReference type="ARBA" id="ARBA00022490"/>
    </source>
</evidence>
<feature type="active site" description="Charge relay system" evidence="8">
    <location>
        <position position="768"/>
    </location>
</feature>
<evidence type="ECO:0000313" key="12">
    <source>
        <dbReference type="EMBL" id="MTV40688.1"/>
    </source>
</evidence>
<dbReference type="AlphaFoldDB" id="A0A6L6PNJ3"/>
<dbReference type="Gene3D" id="3.90.226.10">
    <property type="entry name" value="2-enoyl-CoA Hydratase, Chain A, domain 1"/>
    <property type="match status" value="1"/>
</dbReference>
<dbReference type="SUPFAM" id="SSF52096">
    <property type="entry name" value="ClpP/crotonase"/>
    <property type="match status" value="1"/>
</dbReference>
<organism evidence="12 13">
    <name type="scientific">Duganella radicis</name>
    <dbReference type="NCBI Taxonomy" id="551988"/>
    <lineage>
        <taxon>Bacteria</taxon>
        <taxon>Pseudomonadati</taxon>
        <taxon>Pseudomonadota</taxon>
        <taxon>Betaproteobacteria</taxon>
        <taxon>Burkholderiales</taxon>
        <taxon>Oxalobacteraceae</taxon>
        <taxon>Telluria group</taxon>
        <taxon>Duganella</taxon>
    </lineage>
</organism>
<keyword evidence="3 7" id="KW-0963">Cytoplasm</keyword>
<keyword evidence="5 7" id="KW-0378">Hydrolase</keyword>
<feature type="compositionally biased region" description="Basic and acidic residues" evidence="9">
    <location>
        <begin position="572"/>
        <end position="586"/>
    </location>
</feature>
<dbReference type="OrthoDB" id="9758793at2"/>
<dbReference type="InterPro" id="IPR029045">
    <property type="entry name" value="ClpP/crotonase-like_dom_sf"/>
</dbReference>
<dbReference type="InterPro" id="IPR028204">
    <property type="entry name" value="Tricorn_C1"/>
</dbReference>
<dbReference type="PANTHER" id="PTHR43253:SF1">
    <property type="entry name" value="TRICORN PROTEASE HOMOLOG 2-RELATED"/>
    <property type="match status" value="1"/>
</dbReference>
<reference evidence="12 13" key="1">
    <citation type="submission" date="2019-11" db="EMBL/GenBank/DDBJ databases">
        <title>Type strains purchased from KCTC, JCM and DSMZ.</title>
        <authorList>
            <person name="Lu H."/>
        </authorList>
    </citation>
    <scope>NUCLEOTIDE SEQUENCE [LARGE SCALE GENOMIC DNA]</scope>
    <source>
        <strain evidence="12 13">KCTC 22382</strain>
    </source>
</reference>
<dbReference type="GO" id="GO:0006508">
    <property type="term" value="P:proteolysis"/>
    <property type="evidence" value="ECO:0007669"/>
    <property type="project" value="UniProtKB-UniRule"/>
</dbReference>
<evidence type="ECO:0000313" key="13">
    <source>
        <dbReference type="Proteomes" id="UP000475582"/>
    </source>
</evidence>
<evidence type="ECO:0000256" key="8">
    <source>
        <dbReference type="PIRSR" id="PIRSR036421-1"/>
    </source>
</evidence>
<dbReference type="InterPro" id="IPR012393">
    <property type="entry name" value="Tricorn_protease"/>
</dbReference>
<gene>
    <name evidence="12" type="ORF">GM676_24300</name>
</gene>
<evidence type="ECO:0000256" key="1">
    <source>
        <dbReference type="ARBA" id="ARBA00004496"/>
    </source>
</evidence>
<dbReference type="Pfam" id="PF14685">
    <property type="entry name" value="PDZ_Tricorn"/>
    <property type="match status" value="1"/>
</dbReference>
<evidence type="ECO:0000256" key="7">
    <source>
        <dbReference type="PIRNR" id="PIRNR036421"/>
    </source>
</evidence>
<dbReference type="GO" id="GO:0008236">
    <property type="term" value="F:serine-type peptidase activity"/>
    <property type="evidence" value="ECO:0007669"/>
    <property type="project" value="UniProtKB-UniRule"/>
</dbReference>
<evidence type="ECO:0000256" key="4">
    <source>
        <dbReference type="ARBA" id="ARBA00022670"/>
    </source>
</evidence>
<dbReference type="InterPro" id="IPR005151">
    <property type="entry name" value="Tail-specific_protease"/>
</dbReference>
<feature type="compositionally biased region" description="Pro residues" evidence="9">
    <location>
        <begin position="556"/>
        <end position="565"/>
    </location>
</feature>
<comment type="function">
    <text evidence="7">Degrades oligopeptides.</text>
</comment>
<dbReference type="InterPro" id="IPR036034">
    <property type="entry name" value="PDZ_sf"/>
</dbReference>
<dbReference type="SUPFAM" id="SSF69304">
    <property type="entry name" value="Tricorn protease N-terminal domain"/>
    <property type="match status" value="1"/>
</dbReference>
<sequence>MKHVSARAVAGVLLALGVTAPVLALPNTSDTRMLTEPALSAQHLAFIYAGDVWLANADGSAPRRLTADPGEKSNPIFSPDGKLIAYSAQVDGNTDVYVLPIEGGVPRRLTWHPGADVAQAFTPDGKAVMFTSPRAAFNNRFRKLFTVPVAGGVETQLEVPNAARAAWSPDGKQIVYNPFSPAFLQWKHYRGGTHSILWLFNRGDQSAVTIPQPAGGSNDVDPAWIGDTIYFRSDRDGEFNLYAYDVKTRVVRALTRHTDFPVLNVSAFGNRIVYEQAGYLHALDLASGQAHKLTIGVNADLGLSRPRWVSGAKYIRNASISPSGARVAYEFRGEIVTIPADKGDVRNLTQTPAAHERSPIWSPDGRSVAYFSDESGEYALHVRAQDGKSEPRKYKLNGSGFYLNPVWSPDSKKIAYIDNSWTLYVMDVASGAIRKIASEPLYGPQVTLQPAWAPDSRWVAYTLNSMTYTRSAYIYSLEQNKSWQVTDGLSDVADPVFDKSGKYLYFFASTNAGPTNNWFSQQNEDNRVTRTIWMATLRRDLPSPLIKESDEEKGAPPTPPNPPVAATPAKPEAPKVDPRTGRDDPKVTVAPVAPISIDLEGIDTRIVDLPVPAAGLSDLQAGEAGQVFFLRDTDGKKAIQRFDLKDRKAETLLAEADQYEVSADGKKLLYRVKEAWAMGSATAKTLTPGEGKIKVEAIEVRAEPRAEWTQIFNEAWRINRDYFYDPGMHGADWNKMRAKYAQFLPELSSRADLNRVIQWLCSELGVGHHRGAGGDFFTDAKPVPGGLLGADYEISEGRYRFKKIYGGLNWNPALRAPLTEPGLNVKAGEYLLAVDGKQLRAETNLYSAFENTANKAIDITVGPNADGSKSRTITVVPVAAEDALRNRDWIEGNIRKVNAATGGRVAYVYVPNTTTLGHTYFKRYFFPQADKDAVIIDERFNGGGSVADYYLEILQKKEIAWWTMRYGADMKTPSASIQGPRTMLIDETAGSGGDLLPWMFRQNQMGPLIGKRTWGGLVGILGFPVLLDGGTITAPNLAFWTRDKGWGVENEGVAPDIEVDQNPADVIAGRDPQLEKAIEVIKAELAKNPPVRPAHPAFPNKVK</sequence>
<dbReference type="Gene3D" id="2.120.10.60">
    <property type="entry name" value="Tricorn protease N-terminal domain"/>
    <property type="match status" value="1"/>
</dbReference>
<name>A0A6L6PNJ3_9BURK</name>
<evidence type="ECO:0000256" key="6">
    <source>
        <dbReference type="ARBA" id="ARBA00022825"/>
    </source>
</evidence>
<feature type="active site" description="Charge relay system" evidence="8">
    <location>
        <position position="1049"/>
    </location>
</feature>
<dbReference type="PANTHER" id="PTHR43253">
    <property type="entry name" value="TRICORN PROTEASE HOMOLOG 2-RELATED"/>
    <property type="match status" value="1"/>
</dbReference>
<dbReference type="Pfam" id="PF14684">
    <property type="entry name" value="Tricorn_C1"/>
    <property type="match status" value="1"/>
</dbReference>
<evidence type="ECO:0000256" key="2">
    <source>
        <dbReference type="ARBA" id="ARBA00008524"/>
    </source>
</evidence>
<dbReference type="RefSeq" id="WP_155466750.1">
    <property type="nucleotide sequence ID" value="NZ_WNKY01000039.1"/>
</dbReference>
<dbReference type="InterPro" id="IPR015943">
    <property type="entry name" value="WD40/YVTN_repeat-like_dom_sf"/>
</dbReference>
<dbReference type="Gene3D" id="3.30.750.44">
    <property type="match status" value="1"/>
</dbReference>
<feature type="domain" description="Tail specific protease" evidence="11">
    <location>
        <begin position="868"/>
        <end position="1060"/>
    </location>
</feature>
<feature type="active site" description="Nucleophile" evidence="8">
    <location>
        <position position="991"/>
    </location>
</feature>
<dbReference type="GO" id="GO:0005737">
    <property type="term" value="C:cytoplasm"/>
    <property type="evidence" value="ECO:0007669"/>
    <property type="project" value="UniProtKB-SubCell"/>
</dbReference>
<dbReference type="Pfam" id="PF26549">
    <property type="entry name" value="Tricorn_N"/>
    <property type="match status" value="1"/>
</dbReference>
<feature type="compositionally biased region" description="Basic and acidic residues" evidence="9">
    <location>
        <begin position="543"/>
        <end position="554"/>
    </location>
</feature>
<dbReference type="Gene3D" id="2.30.42.10">
    <property type="match status" value="1"/>
</dbReference>
<dbReference type="CDD" id="cd07562">
    <property type="entry name" value="Peptidase_S41_TRI"/>
    <property type="match status" value="1"/>
</dbReference>
<dbReference type="SMART" id="SM00245">
    <property type="entry name" value="TSPc"/>
    <property type="match status" value="1"/>
</dbReference>
<dbReference type="Pfam" id="PF03572">
    <property type="entry name" value="Peptidase_S41"/>
    <property type="match status" value="1"/>
</dbReference>
<dbReference type="Gene3D" id="2.130.10.10">
    <property type="entry name" value="YVTN repeat-like/Quinoprotein amine dehydrogenase"/>
    <property type="match status" value="1"/>
</dbReference>
<keyword evidence="6 7" id="KW-0720">Serine protease</keyword>
<evidence type="ECO:0000259" key="11">
    <source>
        <dbReference type="SMART" id="SM00245"/>
    </source>
</evidence>
<protein>
    <recommendedName>
        <fullName evidence="7">Tricorn protease homolog</fullName>
        <ecNumber evidence="7">3.4.21.-</ecNumber>
    </recommendedName>
</protein>
<dbReference type="Proteomes" id="UP000475582">
    <property type="component" value="Unassembled WGS sequence"/>
</dbReference>
<dbReference type="SUPFAM" id="SSF82171">
    <property type="entry name" value="DPP6 N-terminal domain-like"/>
    <property type="match status" value="1"/>
</dbReference>
<comment type="caution">
    <text evidence="12">The sequence shown here is derived from an EMBL/GenBank/DDBJ whole genome shotgun (WGS) entry which is preliminary data.</text>
</comment>
<feature type="region of interest" description="Disordered" evidence="9">
    <location>
        <begin position="543"/>
        <end position="589"/>
    </location>
</feature>
<dbReference type="EC" id="3.4.21.-" evidence="7"/>
<dbReference type="SUPFAM" id="SSF50156">
    <property type="entry name" value="PDZ domain-like"/>
    <property type="match status" value="1"/>
</dbReference>
<proteinExistence type="inferred from homology"/>